<dbReference type="GO" id="GO:0060379">
    <property type="term" value="P:cardiac muscle cell myoblast differentiation"/>
    <property type="evidence" value="ECO:0007669"/>
    <property type="project" value="UniProtKB-ARBA"/>
</dbReference>
<dbReference type="Pfam" id="PF00319">
    <property type="entry name" value="SRF-TF"/>
    <property type="match status" value="1"/>
</dbReference>
<dbReference type="AlphaFoldDB" id="A0A9Q9WYS8"/>
<feature type="region of interest" description="Disordered" evidence="7">
    <location>
        <begin position="48"/>
        <end position="92"/>
    </location>
</feature>
<evidence type="ECO:0000313" key="9">
    <source>
        <dbReference type="RefSeq" id="XP_042592081.1"/>
    </source>
</evidence>
<evidence type="ECO:0000256" key="5">
    <source>
        <dbReference type="ARBA" id="ARBA00023242"/>
    </source>
</evidence>
<dbReference type="RefSeq" id="XP_042592081.1">
    <property type="nucleotide sequence ID" value="XM_042736147.1"/>
</dbReference>
<feature type="region of interest" description="Disordered" evidence="7">
    <location>
        <begin position="214"/>
        <end position="279"/>
    </location>
</feature>
<dbReference type="FunFam" id="3.40.1810.10:FF:000002">
    <property type="entry name" value="Serum response factor b"/>
    <property type="match status" value="1"/>
</dbReference>
<dbReference type="GO" id="GO:0002042">
    <property type="term" value="P:cell migration involved in sprouting angiogenesis"/>
    <property type="evidence" value="ECO:0007669"/>
    <property type="project" value="UniProtKB-ARBA"/>
</dbReference>
<keyword evidence="5" id="KW-0539">Nucleus</keyword>
<keyword evidence="4" id="KW-0804">Transcription</keyword>
<dbReference type="GO" id="GO:0042060">
    <property type="term" value="P:wound healing"/>
    <property type="evidence" value="ECO:0007669"/>
    <property type="project" value="UniProtKB-ARBA"/>
</dbReference>
<dbReference type="PANTHER" id="PTHR48019">
    <property type="entry name" value="SERUM RESPONSE FACTOR HOMOLOG"/>
    <property type="match status" value="1"/>
</dbReference>
<keyword evidence="2" id="KW-0805">Transcription regulation</keyword>
<name>A0A9Q9WYS8_CYPCA</name>
<evidence type="ECO:0000256" key="1">
    <source>
        <dbReference type="ARBA" id="ARBA00004123"/>
    </source>
</evidence>
<feature type="compositionally biased region" description="Acidic residues" evidence="7">
    <location>
        <begin position="68"/>
        <end position="78"/>
    </location>
</feature>
<dbReference type="SMART" id="SM00432">
    <property type="entry name" value="MADS"/>
    <property type="match status" value="1"/>
</dbReference>
<dbReference type="GO" id="GO:0045944">
    <property type="term" value="P:positive regulation of transcription by RNA polymerase II"/>
    <property type="evidence" value="ECO:0007669"/>
    <property type="project" value="InterPro"/>
</dbReference>
<dbReference type="GO" id="GO:0000981">
    <property type="term" value="F:DNA-binding transcription factor activity, RNA polymerase II-specific"/>
    <property type="evidence" value="ECO:0007669"/>
    <property type="project" value="InterPro"/>
</dbReference>
<reference evidence="9" key="1">
    <citation type="submission" date="2025-08" db="UniProtKB">
        <authorList>
            <consortium name="RefSeq"/>
        </authorList>
    </citation>
    <scope>IDENTIFICATION</scope>
    <source>
        <tissue evidence="9">Muscle</tissue>
    </source>
</reference>
<dbReference type="PROSITE" id="PS50066">
    <property type="entry name" value="MADS_BOX_2"/>
    <property type="match status" value="1"/>
</dbReference>
<evidence type="ECO:0000256" key="6">
    <source>
        <dbReference type="ARBA" id="ARBA00072990"/>
    </source>
</evidence>
<dbReference type="InterPro" id="IPR050142">
    <property type="entry name" value="MADS-box/MEF2_TF"/>
</dbReference>
<evidence type="ECO:0000259" key="8">
    <source>
        <dbReference type="PROSITE" id="PS50066"/>
    </source>
</evidence>
<dbReference type="GO" id="GO:0046983">
    <property type="term" value="F:protein dimerization activity"/>
    <property type="evidence" value="ECO:0007669"/>
    <property type="project" value="InterPro"/>
</dbReference>
<dbReference type="GO" id="GO:0010736">
    <property type="term" value="F:serum response element binding"/>
    <property type="evidence" value="ECO:0007669"/>
    <property type="project" value="UniProtKB-ARBA"/>
</dbReference>
<dbReference type="GO" id="GO:1902895">
    <property type="term" value="P:positive regulation of miRNA transcription"/>
    <property type="evidence" value="ECO:0007669"/>
    <property type="project" value="UniProtKB-ARBA"/>
</dbReference>
<dbReference type="KEGG" id="ccar:109106614"/>
<feature type="compositionally biased region" description="Polar residues" evidence="7">
    <location>
        <begin position="243"/>
        <end position="253"/>
    </location>
</feature>
<feature type="region of interest" description="Disordered" evidence="7">
    <location>
        <begin position="1"/>
        <end position="23"/>
    </location>
</feature>
<evidence type="ECO:0000256" key="2">
    <source>
        <dbReference type="ARBA" id="ARBA00023015"/>
    </source>
</evidence>
<dbReference type="InterPro" id="IPR002100">
    <property type="entry name" value="TF_MADSbox"/>
</dbReference>
<dbReference type="Proteomes" id="UP001155660">
    <property type="component" value="Chromosome B13"/>
</dbReference>
<protein>
    <recommendedName>
        <fullName evidence="6">Serum response factor</fullName>
    </recommendedName>
</protein>
<evidence type="ECO:0000256" key="7">
    <source>
        <dbReference type="SAM" id="MobiDB-lite"/>
    </source>
</evidence>
<dbReference type="InterPro" id="IPR033897">
    <property type="entry name" value="SRF-like_MADS-box"/>
</dbReference>
<feature type="compositionally biased region" description="Low complexity" evidence="7">
    <location>
        <begin position="265"/>
        <end position="279"/>
    </location>
</feature>
<dbReference type="GeneID" id="109106614"/>
<evidence type="ECO:0000256" key="3">
    <source>
        <dbReference type="ARBA" id="ARBA00023125"/>
    </source>
</evidence>
<sequence>MMLSSHSAAALSGSGSAAGKSAGHGAVVMGAGVRAGFARGLGPVGLGIPGRFEPDKEGPPHLCSGSDADSDSGDEDELMGSVGDSRRGGGVKRERAEMEAAIVGPEAGLPSAALAAGAAGAKPGKKTRGRVKIKMEFIDNKLRRYTTFSKRKTGIMKKVRNYHEEQANTYELSTLTGTQVLLLVASETGHVYTFATRKLQPMITSETGKALIQTCLNSPDSPPRSDPSTDQRMSATGFEETDLTYQVSESESLGETKDALKPAGSSTVPSSSSSPSFPITSYLPPAGNGAKSSGATAGVMQLPAGFTFMAGVCGVRGQGSSAVHSCIDPSHTAGVPQVFLTAPPGTVQIPVSAVQLHPMVIGQQSSGSSSSLTELQVINLDASQNAKNH</sequence>
<proteinExistence type="predicted"/>
<dbReference type="GO" id="GO:0005634">
    <property type="term" value="C:nucleus"/>
    <property type="evidence" value="ECO:0007669"/>
    <property type="project" value="UniProtKB-SubCell"/>
</dbReference>
<feature type="domain" description="MADS-box" evidence="8">
    <location>
        <begin position="128"/>
        <end position="198"/>
    </location>
</feature>
<evidence type="ECO:0000256" key="4">
    <source>
        <dbReference type="ARBA" id="ARBA00023163"/>
    </source>
</evidence>
<dbReference type="OrthoDB" id="2284405at2759"/>
<gene>
    <name evidence="9" type="primary">LOC109106614</name>
</gene>
<accession>A0A9Q9WYS8</accession>
<comment type="subcellular location">
    <subcellularLocation>
        <location evidence="1">Nucleus</location>
    </subcellularLocation>
</comment>
<dbReference type="CDD" id="cd00266">
    <property type="entry name" value="MADS_SRF_like"/>
    <property type="match status" value="1"/>
</dbReference>
<keyword evidence="3" id="KW-0238">DNA-binding</keyword>
<organism evidence="9">
    <name type="scientific">Cyprinus carpio</name>
    <name type="common">Common carp</name>
    <dbReference type="NCBI Taxonomy" id="7962"/>
    <lineage>
        <taxon>Eukaryota</taxon>
        <taxon>Metazoa</taxon>
        <taxon>Chordata</taxon>
        <taxon>Craniata</taxon>
        <taxon>Vertebrata</taxon>
        <taxon>Euteleostomi</taxon>
        <taxon>Actinopterygii</taxon>
        <taxon>Neopterygii</taxon>
        <taxon>Teleostei</taxon>
        <taxon>Ostariophysi</taxon>
        <taxon>Cypriniformes</taxon>
        <taxon>Cyprinidae</taxon>
        <taxon>Cyprininae</taxon>
        <taxon>Cyprinus</taxon>
    </lineage>
</organism>